<organism evidence="3 4">
    <name type="scientific">Saccharospirillum mangrovi</name>
    <dbReference type="NCBI Taxonomy" id="2161747"/>
    <lineage>
        <taxon>Bacteria</taxon>
        <taxon>Pseudomonadati</taxon>
        <taxon>Pseudomonadota</taxon>
        <taxon>Gammaproteobacteria</taxon>
        <taxon>Oceanospirillales</taxon>
        <taxon>Saccharospirillaceae</taxon>
        <taxon>Saccharospirillum</taxon>
    </lineage>
</organism>
<dbReference type="SUPFAM" id="SSF53756">
    <property type="entry name" value="UDP-Glycosyltransferase/glycogen phosphorylase"/>
    <property type="match status" value="1"/>
</dbReference>
<feature type="domain" description="Glycosyltransferase subfamily 4-like N-terminal" evidence="2">
    <location>
        <begin position="24"/>
        <end position="200"/>
    </location>
</feature>
<evidence type="ECO:0000259" key="1">
    <source>
        <dbReference type="Pfam" id="PF00534"/>
    </source>
</evidence>
<proteinExistence type="predicted"/>
<evidence type="ECO:0000313" key="3">
    <source>
        <dbReference type="EMBL" id="MFC3852763.1"/>
    </source>
</evidence>
<evidence type="ECO:0000313" key="4">
    <source>
        <dbReference type="Proteomes" id="UP001595617"/>
    </source>
</evidence>
<dbReference type="PANTHER" id="PTHR12526:SF622">
    <property type="entry name" value="GLYCOSYLTRANSFERASE (GROUP I)"/>
    <property type="match status" value="1"/>
</dbReference>
<evidence type="ECO:0000259" key="2">
    <source>
        <dbReference type="Pfam" id="PF13579"/>
    </source>
</evidence>
<dbReference type="CDD" id="cd03794">
    <property type="entry name" value="GT4_WbuB-like"/>
    <property type="match status" value="1"/>
</dbReference>
<sequence>MNNRIVILNQWFDPEPTFKGLLFAKELKKKGFEVEVVTGFPNYPGGRLYKGYKLGIYKREVIDGIKIHRVFLYPSHDASKIRRILNYGSFALSSLIFCLFFLKKPKAIYVYHPPLTTGVTATILSKIRRIPFVYDIQDLWPDTLKSTGMINSIKALKIIDKVASFIYKEAKKIVVLSEGFKVKLEDRGVNPDKISVVYNWADERFIQPIEHSDEEKKPLFNKNSFNVLYAGNFGIAQELTALLGAAELLKNDDRIHIYLMGDGQERDRLVKLKKVDNLTNVTILNSVPLSEISEYLNSASALFIHLKNDPLFEITIPGKTQSYMATGKPIIMGVSGAAAELITKSNCGILAESSNTSSIANAILMMSKIDKNELEQMGKRGRRYYENELSLNSGVDKFANIFNSL</sequence>
<dbReference type="Pfam" id="PF00534">
    <property type="entry name" value="Glycos_transf_1"/>
    <property type="match status" value="1"/>
</dbReference>
<dbReference type="EMBL" id="JBHRYR010000003">
    <property type="protein sequence ID" value="MFC3852763.1"/>
    <property type="molecule type" value="Genomic_DNA"/>
</dbReference>
<dbReference type="PANTHER" id="PTHR12526">
    <property type="entry name" value="GLYCOSYLTRANSFERASE"/>
    <property type="match status" value="1"/>
</dbReference>
<gene>
    <name evidence="3" type="ORF">ACFOOG_07955</name>
</gene>
<reference evidence="4" key="1">
    <citation type="journal article" date="2019" name="Int. J. Syst. Evol. Microbiol.">
        <title>The Global Catalogue of Microorganisms (GCM) 10K type strain sequencing project: providing services to taxonomists for standard genome sequencing and annotation.</title>
        <authorList>
            <consortium name="The Broad Institute Genomics Platform"/>
            <consortium name="The Broad Institute Genome Sequencing Center for Infectious Disease"/>
            <person name="Wu L."/>
            <person name="Ma J."/>
        </authorList>
    </citation>
    <scope>NUCLEOTIDE SEQUENCE [LARGE SCALE GENOMIC DNA]</scope>
    <source>
        <strain evidence="4">IBRC 10765</strain>
    </source>
</reference>
<name>A0ABV7ZYA8_9GAMM</name>
<dbReference type="Pfam" id="PF13579">
    <property type="entry name" value="Glyco_trans_4_4"/>
    <property type="match status" value="1"/>
</dbReference>
<dbReference type="InterPro" id="IPR028098">
    <property type="entry name" value="Glyco_trans_4-like_N"/>
</dbReference>
<comment type="caution">
    <text evidence="3">The sequence shown here is derived from an EMBL/GenBank/DDBJ whole genome shotgun (WGS) entry which is preliminary data.</text>
</comment>
<dbReference type="Proteomes" id="UP001595617">
    <property type="component" value="Unassembled WGS sequence"/>
</dbReference>
<dbReference type="Gene3D" id="3.40.50.2000">
    <property type="entry name" value="Glycogen Phosphorylase B"/>
    <property type="match status" value="2"/>
</dbReference>
<dbReference type="InterPro" id="IPR001296">
    <property type="entry name" value="Glyco_trans_1"/>
</dbReference>
<accession>A0ABV7ZYA8</accession>
<feature type="domain" description="Glycosyl transferase family 1" evidence="1">
    <location>
        <begin position="214"/>
        <end position="383"/>
    </location>
</feature>
<dbReference type="RefSeq" id="WP_380697246.1">
    <property type="nucleotide sequence ID" value="NZ_JBHRYR010000003.1"/>
</dbReference>
<keyword evidence="4" id="KW-1185">Reference proteome</keyword>
<protein>
    <submittedName>
        <fullName evidence="3">Glycosyltransferase family 4 protein</fullName>
    </submittedName>
</protein>